<feature type="domain" description="MULE transposase" evidence="3">
    <location>
        <begin position="88"/>
        <end position="168"/>
    </location>
</feature>
<comment type="subcellular location">
    <subcellularLocation>
        <location evidence="1">Nucleus</location>
    </subcellularLocation>
</comment>
<dbReference type="InterPro" id="IPR018289">
    <property type="entry name" value="MULE_transposase_dom"/>
</dbReference>
<feature type="region of interest" description="Disordered" evidence="2">
    <location>
        <begin position="485"/>
        <end position="540"/>
    </location>
</feature>
<feature type="compositionally biased region" description="Low complexity" evidence="2">
    <location>
        <begin position="531"/>
        <end position="540"/>
    </location>
</feature>
<feature type="compositionally biased region" description="Pro residues" evidence="2">
    <location>
        <begin position="517"/>
        <end position="530"/>
    </location>
</feature>
<evidence type="ECO:0000259" key="3">
    <source>
        <dbReference type="Pfam" id="PF10551"/>
    </source>
</evidence>
<dbReference type="Pfam" id="PF26175">
    <property type="entry name" value="HTH_FAR1"/>
    <property type="match status" value="1"/>
</dbReference>
<gene>
    <name evidence="5" type="ORF">HHK36_009325</name>
</gene>
<keyword evidence="1" id="KW-0539">Nucleus</keyword>
<feature type="region of interest" description="Disordered" evidence="2">
    <location>
        <begin position="445"/>
        <end position="473"/>
    </location>
</feature>
<evidence type="ECO:0000313" key="6">
    <source>
        <dbReference type="Proteomes" id="UP000655225"/>
    </source>
</evidence>
<organism evidence="5 6">
    <name type="scientific">Tetracentron sinense</name>
    <name type="common">Spur-leaf</name>
    <dbReference type="NCBI Taxonomy" id="13715"/>
    <lineage>
        <taxon>Eukaryota</taxon>
        <taxon>Viridiplantae</taxon>
        <taxon>Streptophyta</taxon>
        <taxon>Embryophyta</taxon>
        <taxon>Tracheophyta</taxon>
        <taxon>Spermatophyta</taxon>
        <taxon>Magnoliopsida</taxon>
        <taxon>Trochodendrales</taxon>
        <taxon>Trochodendraceae</taxon>
        <taxon>Tetracentron</taxon>
    </lineage>
</organism>
<dbReference type="GO" id="GO:0008270">
    <property type="term" value="F:zinc ion binding"/>
    <property type="evidence" value="ECO:0007669"/>
    <property type="project" value="UniProtKB-UniRule"/>
</dbReference>
<sequence>MRLVEIEQQVKVGCLPFTQKDVRIFLNNSKNIDRINDVTKLVLLCKKMKDNNDDFKYDYSVDGENKLQHIAWSHGTLVYGYRHYGDMVVFDTTYRLNAYNMPIGIWVDMNNHELLNVLILLYLQDFLKFMNGKAPQTILTNQDLGLKEAIASEMPNTKHALCIWHIASKFSGWFSIILGVRYDDRKSDFYRLYELESRDEFIAGWSVMVNKYDLHTNRHIHNLYALREDWAKPYVKSFFTGMTTTGRSESINSFIKRFVFAQTLLTNFIERVSVAVELRDQVGEQQTMQQKCLNVNPKTSTPIEEHASKIGVESQIVRHHSKQGGRKNFHAWFRSFCLYHGGKRKTGWILRKEPRSTASDPKVEQWDMDNCIILGWMFNLMEDRIYNMFMYHDTIHGLWSALTKMHTYQFLMGLKPEFEALQAQILNTSPMPSLYEAFTTVDGDERRRLLLPPTPSPELSPPVPDQMAFAAPSGSHPAALFSELGQREQRSREMGSPVQASLSRPVEVTPPEDSPLLPCPAPILEPPPMSSPLLTSKSLPPVITTDPFPYVPRCPRSNIPRHLRSHVPSPDSSPDSGKAKREQRSGCRKGRTDIPTGSRIFKRKVTIVDAPTLFTRFVFTEKEERTKKRGRREEDDKKGSNFWGLSNILGTSDFWGVLTYYSFICSFISHSLLTMSAEIVRIDSDEEVAQVDNTPQNIVATALILKPVDRYILDFYRT</sequence>
<keyword evidence="6" id="KW-1185">Reference proteome</keyword>
<evidence type="ECO:0000256" key="1">
    <source>
        <dbReference type="RuleBase" id="RU367018"/>
    </source>
</evidence>
<protein>
    <recommendedName>
        <fullName evidence="1">Protein FAR1-RELATED SEQUENCE</fullName>
    </recommendedName>
</protein>
<dbReference type="Pfam" id="PF10551">
    <property type="entry name" value="MULE"/>
    <property type="match status" value="1"/>
</dbReference>
<dbReference type="GO" id="GO:0005634">
    <property type="term" value="C:nucleus"/>
    <property type="evidence" value="ECO:0007669"/>
    <property type="project" value="UniProtKB-SubCell"/>
</dbReference>
<dbReference type="InterPro" id="IPR058778">
    <property type="entry name" value="HTH_FAR1-11-like"/>
</dbReference>
<comment type="function">
    <text evidence="1">Putative transcription activator involved in regulating light control of development.</text>
</comment>
<name>A0A834ZFB0_TETSI</name>
<evidence type="ECO:0000256" key="2">
    <source>
        <dbReference type="SAM" id="MobiDB-lite"/>
    </source>
</evidence>
<dbReference type="AlphaFoldDB" id="A0A834ZFB0"/>
<feature type="domain" description="FAR1-related sequence 11-like HTH-like" evidence="4">
    <location>
        <begin position="1"/>
        <end position="33"/>
    </location>
</feature>
<dbReference type="GO" id="GO:0006355">
    <property type="term" value="P:regulation of DNA-templated transcription"/>
    <property type="evidence" value="ECO:0007669"/>
    <property type="project" value="UniProtKB-UniRule"/>
</dbReference>
<dbReference type="PANTHER" id="PTHR31669">
    <property type="entry name" value="PROTEIN FAR1-RELATED SEQUENCE 10-RELATED"/>
    <property type="match status" value="1"/>
</dbReference>
<proteinExistence type="inferred from homology"/>
<feature type="region of interest" description="Disordered" evidence="2">
    <location>
        <begin position="553"/>
        <end position="595"/>
    </location>
</feature>
<dbReference type="PANTHER" id="PTHR31669:SF263">
    <property type="entry name" value="PROTEIN FAR1-RELATED SEQUENCE"/>
    <property type="match status" value="1"/>
</dbReference>
<accession>A0A834ZFB0</accession>
<evidence type="ECO:0000259" key="4">
    <source>
        <dbReference type="Pfam" id="PF26175"/>
    </source>
</evidence>
<keyword evidence="1" id="KW-0479">Metal-binding</keyword>
<comment type="similarity">
    <text evidence="1">Belongs to the FHY3/FAR1 family.</text>
</comment>
<dbReference type="OrthoDB" id="2425091at2759"/>
<keyword evidence="1" id="KW-0862">Zinc</keyword>
<keyword evidence="1" id="KW-0863">Zinc-finger</keyword>
<comment type="caution">
    <text evidence="5">The sequence shown here is derived from an EMBL/GenBank/DDBJ whole genome shotgun (WGS) entry which is preliminary data.</text>
</comment>
<evidence type="ECO:0000313" key="5">
    <source>
        <dbReference type="EMBL" id="KAF8404440.1"/>
    </source>
</evidence>
<reference evidence="5 6" key="1">
    <citation type="submission" date="2020-04" db="EMBL/GenBank/DDBJ databases">
        <title>Plant Genome Project.</title>
        <authorList>
            <person name="Zhang R.-G."/>
        </authorList>
    </citation>
    <scope>NUCLEOTIDE SEQUENCE [LARGE SCALE GENOMIC DNA]</scope>
    <source>
        <strain evidence="5">YNK0</strain>
        <tissue evidence="5">Leaf</tissue>
    </source>
</reference>
<feature type="compositionally biased region" description="Pro residues" evidence="2">
    <location>
        <begin position="452"/>
        <end position="464"/>
    </location>
</feature>
<dbReference type="Proteomes" id="UP000655225">
    <property type="component" value="Unassembled WGS sequence"/>
</dbReference>
<dbReference type="EMBL" id="JABCRI010000006">
    <property type="protein sequence ID" value="KAF8404440.1"/>
    <property type="molecule type" value="Genomic_DNA"/>
</dbReference>
<dbReference type="InterPro" id="IPR031052">
    <property type="entry name" value="FHY3/FAR1"/>
</dbReference>